<keyword evidence="3" id="KW-0975">Bacterial flagellum</keyword>
<proteinExistence type="inferred from homology"/>
<protein>
    <recommendedName>
        <fullName evidence="4">Flagellin C-terminal domain-containing protein</fullName>
    </recommendedName>
</protein>
<dbReference type="Proteomes" id="UP000703893">
    <property type="component" value="Unassembled WGS sequence"/>
</dbReference>
<evidence type="ECO:0000256" key="1">
    <source>
        <dbReference type="ARBA" id="ARBA00004365"/>
    </source>
</evidence>
<name>A0A938BJT4_9BACT</name>
<dbReference type="Gene3D" id="6.10.10.10">
    <property type="entry name" value="Flagellar export chaperone, C-terminal domain"/>
    <property type="match status" value="1"/>
</dbReference>
<feature type="domain" description="Flagellin C-terminal" evidence="4">
    <location>
        <begin position="95"/>
        <end position="179"/>
    </location>
</feature>
<dbReference type="PANTHER" id="PTHR42792">
    <property type="entry name" value="FLAGELLIN"/>
    <property type="match status" value="1"/>
</dbReference>
<gene>
    <name evidence="5" type="ORF">FJZ00_10845</name>
</gene>
<dbReference type="PANTHER" id="PTHR42792:SF2">
    <property type="entry name" value="FLAGELLIN"/>
    <property type="match status" value="1"/>
</dbReference>
<reference evidence="5 6" key="1">
    <citation type="submission" date="2019-03" db="EMBL/GenBank/DDBJ databases">
        <title>Lake Tanganyika Metagenome-Assembled Genomes (MAGs).</title>
        <authorList>
            <person name="Tran P."/>
        </authorList>
    </citation>
    <scope>NUCLEOTIDE SEQUENCE [LARGE SCALE GENOMIC DNA]</scope>
    <source>
        <strain evidence="5">K_DeepCast_65m_m2_236</strain>
    </source>
</reference>
<evidence type="ECO:0000256" key="3">
    <source>
        <dbReference type="ARBA" id="ARBA00023143"/>
    </source>
</evidence>
<dbReference type="GO" id="GO:0009288">
    <property type="term" value="C:bacterial-type flagellum"/>
    <property type="evidence" value="ECO:0007669"/>
    <property type="project" value="UniProtKB-SubCell"/>
</dbReference>
<dbReference type="SUPFAM" id="SSF64518">
    <property type="entry name" value="Phase 1 flagellin"/>
    <property type="match status" value="1"/>
</dbReference>
<dbReference type="AlphaFoldDB" id="A0A938BJT4"/>
<sequence>MVFIVCTSAPTVARSYWPFNPAVRRAFTIISDRTHFNNIKLLKGGAAQTTGFTFAIDLKLEHGINIKIDAADTAALSVRTSDLKVDSHANAEQSLKNIDTAIEKVAAIRNRLGAGMESLGHAAASLNVTSNAANASQSLIRELDTAQESIRLSRNQIMSQSSRAMFVQANQIATSVLNLPR</sequence>
<evidence type="ECO:0000313" key="5">
    <source>
        <dbReference type="EMBL" id="MBM3275642.1"/>
    </source>
</evidence>
<evidence type="ECO:0000256" key="2">
    <source>
        <dbReference type="ARBA" id="ARBA00005709"/>
    </source>
</evidence>
<comment type="caution">
    <text evidence="5">The sequence shown here is derived from an EMBL/GenBank/DDBJ whole genome shotgun (WGS) entry which is preliminary data.</text>
</comment>
<comment type="subcellular location">
    <subcellularLocation>
        <location evidence="1">Bacterial flagellum</location>
    </subcellularLocation>
</comment>
<evidence type="ECO:0000259" key="4">
    <source>
        <dbReference type="Pfam" id="PF00700"/>
    </source>
</evidence>
<dbReference type="InterPro" id="IPR042187">
    <property type="entry name" value="Flagellin_C_sub2"/>
</dbReference>
<accession>A0A938BJT4</accession>
<dbReference type="InterPro" id="IPR001492">
    <property type="entry name" value="Flagellin"/>
</dbReference>
<dbReference type="GO" id="GO:0005198">
    <property type="term" value="F:structural molecule activity"/>
    <property type="evidence" value="ECO:0007669"/>
    <property type="project" value="InterPro"/>
</dbReference>
<dbReference type="Gene3D" id="1.20.1330.10">
    <property type="entry name" value="f41 fragment of flagellin, N-terminal domain"/>
    <property type="match status" value="1"/>
</dbReference>
<comment type="similarity">
    <text evidence="2">Belongs to the bacterial flagellin family.</text>
</comment>
<dbReference type="InterPro" id="IPR046358">
    <property type="entry name" value="Flagellin_C"/>
</dbReference>
<dbReference type="Pfam" id="PF00700">
    <property type="entry name" value="Flagellin_C"/>
    <property type="match status" value="1"/>
</dbReference>
<dbReference type="EMBL" id="VGJX01000662">
    <property type="protein sequence ID" value="MBM3275642.1"/>
    <property type="molecule type" value="Genomic_DNA"/>
</dbReference>
<evidence type="ECO:0000313" key="6">
    <source>
        <dbReference type="Proteomes" id="UP000703893"/>
    </source>
</evidence>
<organism evidence="5 6">
    <name type="scientific">Candidatus Tanganyikabacteria bacterium</name>
    <dbReference type="NCBI Taxonomy" id="2961651"/>
    <lineage>
        <taxon>Bacteria</taxon>
        <taxon>Bacillati</taxon>
        <taxon>Candidatus Sericytochromatia</taxon>
        <taxon>Candidatus Tanganyikabacteria</taxon>
    </lineage>
</organism>